<feature type="region of interest" description="Disordered" evidence="1">
    <location>
        <begin position="276"/>
        <end position="340"/>
    </location>
</feature>
<dbReference type="EMBL" id="KZ819376">
    <property type="protein sequence ID" value="PWN42746.1"/>
    <property type="molecule type" value="Genomic_DNA"/>
</dbReference>
<name>A0A316VYN1_9BASI</name>
<organism evidence="2 3">
    <name type="scientific">Ceraceosorus guamensis</name>
    <dbReference type="NCBI Taxonomy" id="1522189"/>
    <lineage>
        <taxon>Eukaryota</taxon>
        <taxon>Fungi</taxon>
        <taxon>Dikarya</taxon>
        <taxon>Basidiomycota</taxon>
        <taxon>Ustilaginomycotina</taxon>
        <taxon>Exobasidiomycetes</taxon>
        <taxon>Ceraceosorales</taxon>
        <taxon>Ceraceosoraceae</taxon>
        <taxon>Ceraceosorus</taxon>
    </lineage>
</organism>
<feature type="compositionally biased region" description="Basic and acidic residues" evidence="1">
    <location>
        <begin position="22"/>
        <end position="42"/>
    </location>
</feature>
<accession>A0A316VYN1</accession>
<protein>
    <submittedName>
        <fullName evidence="2">Uncharacterized protein</fullName>
    </submittedName>
</protein>
<feature type="region of interest" description="Disordered" evidence="1">
    <location>
        <begin position="742"/>
        <end position="778"/>
    </location>
</feature>
<feature type="compositionally biased region" description="Basic and acidic residues" evidence="1">
    <location>
        <begin position="742"/>
        <end position="753"/>
    </location>
</feature>
<feature type="compositionally biased region" description="Low complexity" evidence="1">
    <location>
        <begin position="83"/>
        <end position="98"/>
    </location>
</feature>
<feature type="compositionally biased region" description="Low complexity" evidence="1">
    <location>
        <begin position="378"/>
        <end position="398"/>
    </location>
</feature>
<feature type="region of interest" description="Disordered" evidence="1">
    <location>
        <begin position="1"/>
        <end position="167"/>
    </location>
</feature>
<dbReference type="GeneID" id="37037041"/>
<feature type="region of interest" description="Disordered" evidence="1">
    <location>
        <begin position="644"/>
        <end position="684"/>
    </location>
</feature>
<gene>
    <name evidence="2" type="ORF">IE81DRAFT_329950</name>
</gene>
<dbReference type="STRING" id="1522189.A0A316VYN1"/>
<feature type="compositionally biased region" description="Low complexity" evidence="1">
    <location>
        <begin position="312"/>
        <end position="326"/>
    </location>
</feature>
<reference evidence="2 3" key="1">
    <citation type="journal article" date="2018" name="Mol. Biol. Evol.">
        <title>Broad Genomic Sampling Reveals a Smut Pathogenic Ancestry of the Fungal Clade Ustilaginomycotina.</title>
        <authorList>
            <person name="Kijpornyongpan T."/>
            <person name="Mondo S.J."/>
            <person name="Barry K."/>
            <person name="Sandor L."/>
            <person name="Lee J."/>
            <person name="Lipzen A."/>
            <person name="Pangilinan J."/>
            <person name="LaButti K."/>
            <person name="Hainaut M."/>
            <person name="Henrissat B."/>
            <person name="Grigoriev I.V."/>
            <person name="Spatafora J.W."/>
            <person name="Aime M.C."/>
        </authorList>
    </citation>
    <scope>NUCLEOTIDE SEQUENCE [LARGE SCALE GENOMIC DNA]</scope>
    <source>
        <strain evidence="2 3">MCA 4658</strain>
    </source>
</reference>
<feature type="region of interest" description="Disordered" evidence="1">
    <location>
        <begin position="462"/>
        <end position="514"/>
    </location>
</feature>
<feature type="region of interest" description="Disordered" evidence="1">
    <location>
        <begin position="374"/>
        <end position="408"/>
    </location>
</feature>
<evidence type="ECO:0000313" key="2">
    <source>
        <dbReference type="EMBL" id="PWN42746.1"/>
    </source>
</evidence>
<proteinExistence type="predicted"/>
<dbReference type="OrthoDB" id="302728at2759"/>
<dbReference type="AlphaFoldDB" id="A0A316VYN1"/>
<feature type="region of interest" description="Disordered" evidence="1">
    <location>
        <begin position="192"/>
        <end position="261"/>
    </location>
</feature>
<dbReference type="RefSeq" id="XP_025369906.1">
    <property type="nucleotide sequence ID" value="XM_025515171.1"/>
</dbReference>
<dbReference type="Proteomes" id="UP000245783">
    <property type="component" value="Unassembled WGS sequence"/>
</dbReference>
<evidence type="ECO:0000313" key="3">
    <source>
        <dbReference type="Proteomes" id="UP000245783"/>
    </source>
</evidence>
<dbReference type="InParanoid" id="A0A316VYN1"/>
<evidence type="ECO:0000256" key="1">
    <source>
        <dbReference type="SAM" id="MobiDB-lite"/>
    </source>
</evidence>
<sequence>MALYRSTCATPPSAGTFGVRSPDADRGRGRGEAPLVQDEKSGSVRGSKGPSPQRSTAGEARGGEQRDGGLLPASMSNVGLGITTSSSTSNAAMSRSDSGAALSVGSSGHTPAFMTPDLIPQTPATEQQAFQLDLLPATSAVGADENQDRRPDPSSSAGPAWNAEPESSGMALLGSALRSQFALYFSSNTSLPLSSGSAQGTGGHSASHDAEPNSSNPQLARLRLKQSKSSLWSRMRSREALRPSTAHSEMGSKAATVGRPSSELEYTGVQFWDRRGSAADSGAHGAPSSYVLQDPRTADAEPPLTPLKARAVRSPASSASNAPQRSISIRSGPPLVGLGIAQTPERPVSILRRGSAHDAISALNDATRERLGASVDIGPSAPRDSSASAGSSSGPRWSGSGGHHSIGNLSGNFSHLSFVQGPAGGRRMSRASDDMPEAAAIPAYALSARHARMQRLSMIESHGGEVSSVDPASQSSAVEEHDRRRSTRRPTSLVASERPPRSLDANSSLSRRSVDARSSEAEGFAYMANRGPILPNAFQHVDHQVLSAEDFRAMIASIPHAAVAGSYASKRKAGGSTWGKTHARMLCFSLFQVTFAALWGVFEAPYLAQAIHPSVVAVQGYLFLGMMVNFVVAVFREPGALPKGLDRDPPYGANRAFASPVPGADQDGRTTPAPQNSDAVVLDLDEDSPRRRLAIAKLRQQLRGAAASALPRAVAGDTQARGSGLQLRVGGTTSENVAKREAQSAEFKIRPPKGEQAADQVQSGTKRGRRRASTTSQARRATTLMPLQVETSVRAIPFVDREGQKTWLIYEGDEADRFTRRHRIFRPLRLSGKHLVKVVRGQRLAGHSLPPLDIEKEPLPKSVMNLSYHTDWLGSDVGTRETLISHKFRKSIGKRWKVKPPPPPMAASSRLKNALQSLCLPIISLGRTADQSSIPAK</sequence>
<keyword evidence="3" id="KW-1185">Reference proteome</keyword>